<sequence>MSFRKDVDEMMKNVQVDYEMTNNIMNNTVRNSGKKYRGFRKKAIVVVTLATLCIGTMAVGVSGFSGAWNNIVQLIQHKGIEMDEAQAVNFSKKGYIDVADADKVTATNNGIAVSLIQTISDKKAIYLYLKVKSKDKKLNNGMSFVGAKINIKGFGNIDGVAGDLNVTSDYEGVFEVRMDVLSEYKEKNLDIDGKDIELTLNCLRQVYKTSADYKVNDDIAQGEWKINWKGKSNNSSKVIKPNQTIIHHKNKLTVIKMEITPLTVTIDFDYPARKEYEEIYIPFTVVMKDGTKYKTTESGFNTIFYGDVMGKNLAMNISKPLDIDEIDYVDIAGQQYKVQ</sequence>
<evidence type="ECO:0000313" key="2">
    <source>
        <dbReference type="EMBL" id="RHA19460.1"/>
    </source>
</evidence>
<comment type="caution">
    <text evidence="2">The sequence shown here is derived from an EMBL/GenBank/DDBJ whole genome shotgun (WGS) entry which is preliminary data.</text>
</comment>
<evidence type="ECO:0000313" key="3">
    <source>
        <dbReference type="Proteomes" id="UP000284779"/>
    </source>
</evidence>
<evidence type="ECO:0000256" key="1">
    <source>
        <dbReference type="SAM" id="Phobius"/>
    </source>
</evidence>
<dbReference type="RefSeq" id="WP_117969822.1">
    <property type="nucleotide sequence ID" value="NZ_CAUBDO010000004.1"/>
</dbReference>
<dbReference type="AlphaFoldDB" id="A0A413RAF9"/>
<gene>
    <name evidence="2" type="ORF">DW944_03700</name>
</gene>
<keyword evidence="1" id="KW-0812">Transmembrane</keyword>
<dbReference type="Proteomes" id="UP000284779">
    <property type="component" value="Unassembled WGS sequence"/>
</dbReference>
<dbReference type="EMBL" id="QSFD01000003">
    <property type="protein sequence ID" value="RHA19460.1"/>
    <property type="molecule type" value="Genomic_DNA"/>
</dbReference>
<protein>
    <submittedName>
        <fullName evidence="2">DUF4179 domain-containing protein</fullName>
    </submittedName>
</protein>
<dbReference type="Gene3D" id="2.60.40.1630">
    <property type="entry name" value="bacillus anthracis domain"/>
    <property type="match status" value="1"/>
</dbReference>
<proteinExistence type="predicted"/>
<reference evidence="2 3" key="1">
    <citation type="submission" date="2018-08" db="EMBL/GenBank/DDBJ databases">
        <title>A genome reference for cultivated species of the human gut microbiota.</title>
        <authorList>
            <person name="Zou Y."/>
            <person name="Xue W."/>
            <person name="Luo G."/>
        </authorList>
    </citation>
    <scope>NUCLEOTIDE SEQUENCE [LARGE SCALE GENOMIC DNA]</scope>
    <source>
        <strain evidence="2 3">AM44-11BH</strain>
    </source>
</reference>
<keyword evidence="1" id="KW-1133">Transmembrane helix</keyword>
<feature type="transmembrane region" description="Helical" evidence="1">
    <location>
        <begin position="43"/>
        <end position="68"/>
    </location>
</feature>
<keyword evidence="1" id="KW-0472">Membrane</keyword>
<name>A0A413RAF9_9FIRM</name>
<organism evidence="2 3">
    <name type="scientific">Eubacterium ventriosum</name>
    <dbReference type="NCBI Taxonomy" id="39496"/>
    <lineage>
        <taxon>Bacteria</taxon>
        <taxon>Bacillati</taxon>
        <taxon>Bacillota</taxon>
        <taxon>Clostridia</taxon>
        <taxon>Eubacteriales</taxon>
        <taxon>Eubacteriaceae</taxon>
        <taxon>Eubacterium</taxon>
    </lineage>
</organism>
<keyword evidence="3" id="KW-1185">Reference proteome</keyword>
<accession>A0A413RAF9</accession>